<feature type="compositionally biased region" description="Basic and acidic residues" evidence="1">
    <location>
        <begin position="155"/>
        <end position="169"/>
    </location>
</feature>
<accession>A0A1H7CD42</accession>
<feature type="region of interest" description="Disordered" evidence="1">
    <location>
        <begin position="27"/>
        <end position="68"/>
    </location>
</feature>
<feature type="chain" id="PRO_5011451377" description="Integral membrane protein" evidence="2">
    <location>
        <begin position="25"/>
        <end position="182"/>
    </location>
</feature>
<sequence length="182" mass="19189">MGRVGTVFAVAGALGAAAAGSARAAVTRRRAASNHPSRGAGTRPRAAMTRRRDAGTRLPAGPDDGRPGHWQVVTIDRSPQEVLPTGARPEPLRRLGDAVEVTVRPAPGDRGTELAARPVPGAAWPGLAAHLLGDDPALLVRRTLWQVKQLAEAGEQLRADRPPYERTEPDGTWLPPPDRPAG</sequence>
<protein>
    <recommendedName>
        <fullName evidence="5">Integral membrane protein</fullName>
    </recommendedName>
</protein>
<proteinExistence type="predicted"/>
<evidence type="ECO:0000256" key="2">
    <source>
        <dbReference type="SAM" id="SignalP"/>
    </source>
</evidence>
<gene>
    <name evidence="3" type="ORF">SAMN05443287_10990</name>
</gene>
<organism evidence="3 4">
    <name type="scientific">Micromonospora phaseoli</name>
    <dbReference type="NCBI Taxonomy" id="1144548"/>
    <lineage>
        <taxon>Bacteria</taxon>
        <taxon>Bacillati</taxon>
        <taxon>Actinomycetota</taxon>
        <taxon>Actinomycetes</taxon>
        <taxon>Micromonosporales</taxon>
        <taxon>Micromonosporaceae</taxon>
        <taxon>Micromonospora</taxon>
    </lineage>
</organism>
<evidence type="ECO:0008006" key="5">
    <source>
        <dbReference type="Google" id="ProtNLM"/>
    </source>
</evidence>
<feature type="signal peptide" evidence="2">
    <location>
        <begin position="1"/>
        <end position="24"/>
    </location>
</feature>
<feature type="region of interest" description="Disordered" evidence="1">
    <location>
        <begin position="155"/>
        <end position="182"/>
    </location>
</feature>
<dbReference type="STRING" id="1144548.SAMN05443287_10990"/>
<keyword evidence="4" id="KW-1185">Reference proteome</keyword>
<evidence type="ECO:0000313" key="3">
    <source>
        <dbReference type="EMBL" id="SEJ87611.1"/>
    </source>
</evidence>
<dbReference type="AlphaFoldDB" id="A0A1H7CD42"/>
<dbReference type="Gene3D" id="3.30.530.20">
    <property type="match status" value="1"/>
</dbReference>
<evidence type="ECO:0000313" key="4">
    <source>
        <dbReference type="Proteomes" id="UP000198707"/>
    </source>
</evidence>
<dbReference type="Proteomes" id="UP000198707">
    <property type="component" value="Unassembled WGS sequence"/>
</dbReference>
<keyword evidence="2" id="KW-0732">Signal</keyword>
<dbReference type="EMBL" id="FNYV01000009">
    <property type="protein sequence ID" value="SEJ87611.1"/>
    <property type="molecule type" value="Genomic_DNA"/>
</dbReference>
<evidence type="ECO:0000256" key="1">
    <source>
        <dbReference type="SAM" id="MobiDB-lite"/>
    </source>
</evidence>
<dbReference type="InterPro" id="IPR023393">
    <property type="entry name" value="START-like_dom_sf"/>
</dbReference>
<name>A0A1H7CD42_9ACTN</name>
<reference evidence="4" key="1">
    <citation type="submission" date="2016-10" db="EMBL/GenBank/DDBJ databases">
        <authorList>
            <person name="Varghese N."/>
            <person name="Submissions S."/>
        </authorList>
    </citation>
    <scope>NUCLEOTIDE SEQUENCE [LARGE SCALE GENOMIC DNA]</scope>
    <source>
        <strain evidence="4">CGMCC 4.7038</strain>
    </source>
</reference>